<sequence>MNVGIQAPHVGSSRRNVTDREMTMATQGIGTYIDENTDNMYARLSTRVPEGAGGVKAIAPDCPV</sequence>
<comment type="caution">
    <text evidence="1">The sequence shown here is derived from an EMBL/GenBank/DDBJ whole genome shotgun (WGS) entry which is preliminary data.</text>
</comment>
<accession>A0AAV0NHS1</accession>
<feature type="non-terminal residue" evidence="1">
    <location>
        <position position="64"/>
    </location>
</feature>
<name>A0AAV0NHS1_9ROSI</name>
<evidence type="ECO:0000313" key="2">
    <source>
        <dbReference type="Proteomes" id="UP001154282"/>
    </source>
</evidence>
<keyword evidence="2" id="KW-1185">Reference proteome</keyword>
<evidence type="ECO:0000313" key="1">
    <source>
        <dbReference type="EMBL" id="CAI0458185.1"/>
    </source>
</evidence>
<gene>
    <name evidence="1" type="ORF">LITE_LOCUS33410</name>
</gene>
<proteinExistence type="predicted"/>
<organism evidence="1 2">
    <name type="scientific">Linum tenue</name>
    <dbReference type="NCBI Taxonomy" id="586396"/>
    <lineage>
        <taxon>Eukaryota</taxon>
        <taxon>Viridiplantae</taxon>
        <taxon>Streptophyta</taxon>
        <taxon>Embryophyta</taxon>
        <taxon>Tracheophyta</taxon>
        <taxon>Spermatophyta</taxon>
        <taxon>Magnoliopsida</taxon>
        <taxon>eudicotyledons</taxon>
        <taxon>Gunneridae</taxon>
        <taxon>Pentapetalae</taxon>
        <taxon>rosids</taxon>
        <taxon>fabids</taxon>
        <taxon>Malpighiales</taxon>
        <taxon>Linaceae</taxon>
        <taxon>Linum</taxon>
    </lineage>
</organism>
<dbReference type="Proteomes" id="UP001154282">
    <property type="component" value="Unassembled WGS sequence"/>
</dbReference>
<reference evidence="1" key="1">
    <citation type="submission" date="2022-08" db="EMBL/GenBank/DDBJ databases">
        <authorList>
            <person name="Gutierrez-Valencia J."/>
        </authorList>
    </citation>
    <scope>NUCLEOTIDE SEQUENCE</scope>
</reference>
<protein>
    <submittedName>
        <fullName evidence="1">Uncharacterized protein</fullName>
    </submittedName>
</protein>
<dbReference type="EMBL" id="CAMGYJ010000008">
    <property type="protein sequence ID" value="CAI0458185.1"/>
    <property type="molecule type" value="Genomic_DNA"/>
</dbReference>
<dbReference type="AlphaFoldDB" id="A0AAV0NHS1"/>